<evidence type="ECO:0000259" key="3">
    <source>
        <dbReference type="Pfam" id="PF20434"/>
    </source>
</evidence>
<feature type="domain" description="BD-FAE-like" evidence="3">
    <location>
        <begin position="49"/>
        <end position="230"/>
    </location>
</feature>
<sequence>MRRRQGIPAALAALLTGCSAVEVLDALVPQDTYRGRTGIAYGADPRQKVDIYQPLRQDKPAPVVVFFYGGNWTRGERADYRFVGEALAARGVVVVVADYRLSPQVRWQDILRDCAMAVRWTFDNATAYGGDPARIHLMGHSAGAYNAAMLALDPRWLATQQLAPARLAGWIGVAGPYDFLPIHEPRSQVAFGWPNTPADSQPIRHANPKAPRTLLLAAAKDEVVDPVRSTVWLGRALEAAGVPVRVRLFERVGHPTVLGALARPLRRLAPVLDEVLTFVGAPPPNT</sequence>
<dbReference type="PROSITE" id="PS51257">
    <property type="entry name" value="PROKAR_LIPOPROTEIN"/>
    <property type="match status" value="1"/>
</dbReference>
<name>A0ABX6P653_9BURK</name>
<evidence type="ECO:0000256" key="2">
    <source>
        <dbReference type="SAM" id="SignalP"/>
    </source>
</evidence>
<gene>
    <name evidence="4" type="ORF">HK414_27205</name>
</gene>
<dbReference type="Pfam" id="PF20434">
    <property type="entry name" value="BD-FAE"/>
    <property type="match status" value="1"/>
</dbReference>
<evidence type="ECO:0000313" key="4">
    <source>
        <dbReference type="EMBL" id="QJW85617.1"/>
    </source>
</evidence>
<dbReference type="InterPro" id="IPR050300">
    <property type="entry name" value="GDXG_lipolytic_enzyme"/>
</dbReference>
<dbReference type="Proteomes" id="UP000500826">
    <property type="component" value="Chromosome"/>
</dbReference>
<dbReference type="GO" id="GO:0016787">
    <property type="term" value="F:hydrolase activity"/>
    <property type="evidence" value="ECO:0007669"/>
    <property type="project" value="UniProtKB-KW"/>
</dbReference>
<evidence type="ECO:0000256" key="1">
    <source>
        <dbReference type="ARBA" id="ARBA00022801"/>
    </source>
</evidence>
<keyword evidence="1 4" id="KW-0378">Hydrolase</keyword>
<dbReference type="PANTHER" id="PTHR48081:SF9">
    <property type="entry name" value="CARBOXYLESTERASE"/>
    <property type="match status" value="1"/>
</dbReference>
<dbReference type="Gene3D" id="3.40.50.1820">
    <property type="entry name" value="alpha/beta hydrolase"/>
    <property type="match status" value="1"/>
</dbReference>
<protein>
    <submittedName>
        <fullName evidence="4">Alpha/beta hydrolase</fullName>
    </submittedName>
</protein>
<dbReference type="PANTHER" id="PTHR48081">
    <property type="entry name" value="AB HYDROLASE SUPERFAMILY PROTEIN C4A8.06C"/>
    <property type="match status" value="1"/>
</dbReference>
<keyword evidence="2" id="KW-0732">Signal</keyword>
<organism evidence="4 5">
    <name type="scientific">Ramlibacter terrae</name>
    <dbReference type="NCBI Taxonomy" id="2732511"/>
    <lineage>
        <taxon>Bacteria</taxon>
        <taxon>Pseudomonadati</taxon>
        <taxon>Pseudomonadota</taxon>
        <taxon>Betaproteobacteria</taxon>
        <taxon>Burkholderiales</taxon>
        <taxon>Comamonadaceae</taxon>
        <taxon>Ramlibacter</taxon>
    </lineage>
</organism>
<dbReference type="InterPro" id="IPR049492">
    <property type="entry name" value="BD-FAE-like_dom"/>
</dbReference>
<keyword evidence="5" id="KW-1185">Reference proteome</keyword>
<proteinExistence type="predicted"/>
<feature type="chain" id="PRO_5046247829" evidence="2">
    <location>
        <begin position="21"/>
        <end position="286"/>
    </location>
</feature>
<evidence type="ECO:0000313" key="5">
    <source>
        <dbReference type="Proteomes" id="UP000500826"/>
    </source>
</evidence>
<dbReference type="SUPFAM" id="SSF53474">
    <property type="entry name" value="alpha/beta-Hydrolases"/>
    <property type="match status" value="1"/>
</dbReference>
<feature type="signal peptide" evidence="2">
    <location>
        <begin position="1"/>
        <end position="20"/>
    </location>
</feature>
<dbReference type="EMBL" id="CP053418">
    <property type="protein sequence ID" value="QJW85617.1"/>
    <property type="molecule type" value="Genomic_DNA"/>
</dbReference>
<dbReference type="InterPro" id="IPR029058">
    <property type="entry name" value="AB_hydrolase_fold"/>
</dbReference>
<reference evidence="4 5" key="1">
    <citation type="submission" date="2020-05" db="EMBL/GenBank/DDBJ databases">
        <title>Ramlibacter rhizophilus sp. nov., isolated from rhizosphere soil of national flower Mugunghwa from South Korea.</title>
        <authorList>
            <person name="Zheng-Fei Y."/>
            <person name="Huan T."/>
        </authorList>
    </citation>
    <scope>NUCLEOTIDE SEQUENCE [LARGE SCALE GENOMIC DNA]</scope>
    <source>
        <strain evidence="4 5">H242</strain>
    </source>
</reference>
<accession>A0ABX6P653</accession>